<name>A0ABT6AP27_9BURK</name>
<dbReference type="NCBIfam" id="TIGR01841">
    <property type="entry name" value="phasin"/>
    <property type="match status" value="1"/>
</dbReference>
<organism evidence="2 3">
    <name type="scientific">Cupriavidus basilensis</name>
    <dbReference type="NCBI Taxonomy" id="68895"/>
    <lineage>
        <taxon>Bacteria</taxon>
        <taxon>Pseudomonadati</taxon>
        <taxon>Pseudomonadota</taxon>
        <taxon>Betaproteobacteria</taxon>
        <taxon>Burkholderiales</taxon>
        <taxon>Burkholderiaceae</taxon>
        <taxon>Cupriavidus</taxon>
    </lineage>
</organism>
<gene>
    <name evidence="2" type="ORF">P3W85_14450</name>
</gene>
<proteinExistence type="predicted"/>
<accession>A0ABT6AP27</accession>
<keyword evidence="3" id="KW-1185">Reference proteome</keyword>
<reference evidence="2 3" key="1">
    <citation type="submission" date="2023-03" db="EMBL/GenBank/DDBJ databases">
        <title>Draft assemblies of triclosan tolerant bacteria isolated from returned activated sludge.</title>
        <authorList>
            <person name="Van Hamelsveld S."/>
        </authorList>
    </citation>
    <scope>NUCLEOTIDE SEQUENCE [LARGE SCALE GENOMIC DNA]</scope>
    <source>
        <strain evidence="2 3">GW210010_S58</strain>
    </source>
</reference>
<sequence>MNQFSPEKIVEAQKASFETLVSLTSKAFDGFERLLELNLQTMRSTLAETREGMKRALSVKDPQELMALHIELLQPVAERSLSYRRHFLEIAASTRAEFDKLAEAHYEANKRGVQSLVESVGNAGPAGSEAVFTAVQTTIKATTTLYETVQSTTKQAVQVAENGFDTAADAATGAVRHRTTQTSRVAKA</sequence>
<evidence type="ECO:0000259" key="1">
    <source>
        <dbReference type="Pfam" id="PF09361"/>
    </source>
</evidence>
<dbReference type="InterPro" id="IPR010127">
    <property type="entry name" value="Phasin_subfam-1"/>
</dbReference>
<feature type="domain" description="Phasin" evidence="1">
    <location>
        <begin position="7"/>
        <end position="105"/>
    </location>
</feature>
<dbReference type="EMBL" id="JARJLM010000255">
    <property type="protein sequence ID" value="MDF3834148.1"/>
    <property type="molecule type" value="Genomic_DNA"/>
</dbReference>
<dbReference type="InterPro" id="IPR018968">
    <property type="entry name" value="Phasin"/>
</dbReference>
<dbReference type="RefSeq" id="WP_276265287.1">
    <property type="nucleotide sequence ID" value="NZ_JARJLM010000255.1"/>
</dbReference>
<evidence type="ECO:0000313" key="3">
    <source>
        <dbReference type="Proteomes" id="UP001216674"/>
    </source>
</evidence>
<dbReference type="Pfam" id="PF09361">
    <property type="entry name" value="Phasin_2"/>
    <property type="match status" value="1"/>
</dbReference>
<evidence type="ECO:0000313" key="2">
    <source>
        <dbReference type="EMBL" id="MDF3834148.1"/>
    </source>
</evidence>
<comment type="caution">
    <text evidence="2">The sequence shown here is derived from an EMBL/GenBank/DDBJ whole genome shotgun (WGS) entry which is preliminary data.</text>
</comment>
<dbReference type="Proteomes" id="UP001216674">
    <property type="component" value="Unassembled WGS sequence"/>
</dbReference>
<protein>
    <submittedName>
        <fullName evidence="2">Phasin family protein</fullName>
    </submittedName>
</protein>